<evidence type="ECO:0000313" key="2">
    <source>
        <dbReference type="EMBL" id="QHU23264.1"/>
    </source>
</evidence>
<feature type="coiled-coil region" evidence="1">
    <location>
        <begin position="6"/>
        <end position="33"/>
    </location>
</feature>
<sequence length="194" mass="23723">MNSSVLEAYDTDIMELRKEKERIENEIRIRQVKYKDLTLEIHKLPKDIQVKMYVYAIKKFRRDRILDTPLVPSWVEYKRYIDLEMKKAILDNVHFLHLEFNTLPENKEWIPGCQCDFCKDKGRDKEWNLLKDDEDFFYQCIHCYDYELNYWNQGYIMIDDTYIVIFNNEKGSFEDPLHEDPHESPIYFTEEVCH</sequence>
<reference evidence="2" key="1">
    <citation type="journal article" date="2020" name="Nature">
        <title>Giant virus diversity and host interactions through global metagenomics.</title>
        <authorList>
            <person name="Schulz F."/>
            <person name="Roux S."/>
            <person name="Paez-Espino D."/>
            <person name="Jungbluth S."/>
            <person name="Walsh D.A."/>
            <person name="Denef V.J."/>
            <person name="McMahon K.D."/>
            <person name="Konstantinidis K.T."/>
            <person name="Eloe-Fadrosh E.A."/>
            <person name="Kyrpides N.C."/>
            <person name="Woyke T."/>
        </authorList>
    </citation>
    <scope>NUCLEOTIDE SEQUENCE</scope>
    <source>
        <strain evidence="2">GVMAG-S-ERX555907-94</strain>
    </source>
</reference>
<dbReference type="AlphaFoldDB" id="A0A6C0L3F4"/>
<name>A0A6C0L3F4_9ZZZZ</name>
<organism evidence="2">
    <name type="scientific">viral metagenome</name>
    <dbReference type="NCBI Taxonomy" id="1070528"/>
    <lineage>
        <taxon>unclassified sequences</taxon>
        <taxon>metagenomes</taxon>
        <taxon>organismal metagenomes</taxon>
    </lineage>
</organism>
<dbReference type="EMBL" id="MN741026">
    <property type="protein sequence ID" value="QHU23264.1"/>
    <property type="molecule type" value="Genomic_DNA"/>
</dbReference>
<protein>
    <submittedName>
        <fullName evidence="2">Uncharacterized protein</fullName>
    </submittedName>
</protein>
<keyword evidence="1" id="KW-0175">Coiled coil</keyword>
<evidence type="ECO:0000256" key="1">
    <source>
        <dbReference type="SAM" id="Coils"/>
    </source>
</evidence>
<accession>A0A6C0L3F4</accession>
<proteinExistence type="predicted"/>